<sequence>MSTTEPEVGTDGGIPAVPSVPYPREPEPDALAPWSPQLAIPAPRGVRWLDAPPAPDPVTEPATRPAPTARQRRARALVGLGLVLATGAGVAGVFAVSPPTMSVPGSIAVSGEDLPAPGGSCFPEMSASSVTIFSTDGTVIGSAPLASTGTAVDRWHTRSPGADACRVTFTVTDVPSDHAHYRVGLDGNFSDTVAFSREEFTTTGAQITYGR</sequence>
<protein>
    <submittedName>
        <fullName evidence="3">Uncharacterized protein</fullName>
    </submittedName>
</protein>
<dbReference type="EMBL" id="JAJNDB010000005">
    <property type="protein sequence ID" value="MCD2196221.1"/>
    <property type="molecule type" value="Genomic_DNA"/>
</dbReference>
<feature type="region of interest" description="Disordered" evidence="1">
    <location>
        <begin position="1"/>
        <end position="37"/>
    </location>
</feature>
<evidence type="ECO:0000313" key="3">
    <source>
        <dbReference type="EMBL" id="MCD2196221.1"/>
    </source>
</evidence>
<reference evidence="3 4" key="1">
    <citation type="submission" date="2021-11" db="EMBL/GenBank/DDBJ databases">
        <title>Draft genome sequence of Actinomycetospora sp. SF1 isolated from the rhizosphere soil.</title>
        <authorList>
            <person name="Duangmal K."/>
            <person name="Chantavorakit T."/>
        </authorList>
    </citation>
    <scope>NUCLEOTIDE SEQUENCE [LARGE SCALE GENOMIC DNA]</scope>
    <source>
        <strain evidence="3 4">TBRC 5722</strain>
    </source>
</reference>
<keyword evidence="2" id="KW-0812">Transmembrane</keyword>
<keyword evidence="2" id="KW-0472">Membrane</keyword>
<evidence type="ECO:0000256" key="1">
    <source>
        <dbReference type="SAM" id="MobiDB-lite"/>
    </source>
</evidence>
<accession>A0ABS8PD67</accession>
<gene>
    <name evidence="3" type="ORF">LQ327_22870</name>
</gene>
<proteinExistence type="predicted"/>
<evidence type="ECO:0000313" key="4">
    <source>
        <dbReference type="Proteomes" id="UP001199469"/>
    </source>
</evidence>
<keyword evidence="4" id="KW-1185">Reference proteome</keyword>
<comment type="caution">
    <text evidence="3">The sequence shown here is derived from an EMBL/GenBank/DDBJ whole genome shotgun (WGS) entry which is preliminary data.</text>
</comment>
<dbReference type="RefSeq" id="WP_230738074.1">
    <property type="nucleotide sequence ID" value="NZ_JAJNDB010000005.1"/>
</dbReference>
<keyword evidence="2" id="KW-1133">Transmembrane helix</keyword>
<organism evidence="3 4">
    <name type="scientific">Actinomycetospora endophytica</name>
    <dbReference type="NCBI Taxonomy" id="2291215"/>
    <lineage>
        <taxon>Bacteria</taxon>
        <taxon>Bacillati</taxon>
        <taxon>Actinomycetota</taxon>
        <taxon>Actinomycetes</taxon>
        <taxon>Pseudonocardiales</taxon>
        <taxon>Pseudonocardiaceae</taxon>
        <taxon>Actinomycetospora</taxon>
    </lineage>
</organism>
<feature type="transmembrane region" description="Helical" evidence="2">
    <location>
        <begin position="76"/>
        <end position="96"/>
    </location>
</feature>
<name>A0ABS8PD67_9PSEU</name>
<dbReference type="Proteomes" id="UP001199469">
    <property type="component" value="Unassembled WGS sequence"/>
</dbReference>
<evidence type="ECO:0000256" key="2">
    <source>
        <dbReference type="SAM" id="Phobius"/>
    </source>
</evidence>